<reference evidence="16" key="1">
    <citation type="submission" date="2019-06" db="EMBL/GenBank/DDBJ databases">
        <authorList>
            <consortium name="Wellcome Sanger Institute Data Sharing"/>
        </authorList>
    </citation>
    <scope>NUCLEOTIDE SEQUENCE [LARGE SCALE GENOMIC DNA]</scope>
</reference>
<dbReference type="SUPFAM" id="SSF56672">
    <property type="entry name" value="DNA/RNA polymerases"/>
    <property type="match status" value="1"/>
</dbReference>
<evidence type="ECO:0000256" key="7">
    <source>
        <dbReference type="ARBA" id="ARBA00022759"/>
    </source>
</evidence>
<evidence type="ECO:0000256" key="4">
    <source>
        <dbReference type="ARBA" id="ARBA00022679"/>
    </source>
</evidence>
<dbReference type="GO" id="GO:0015074">
    <property type="term" value="P:DNA integration"/>
    <property type="evidence" value="ECO:0007669"/>
    <property type="project" value="UniProtKB-KW"/>
</dbReference>
<dbReference type="InterPro" id="IPR000477">
    <property type="entry name" value="RT_dom"/>
</dbReference>
<dbReference type="InterPro" id="IPR041588">
    <property type="entry name" value="Integrase_H2C2"/>
</dbReference>
<dbReference type="InterPro" id="IPR043502">
    <property type="entry name" value="DNA/RNA_pol_sf"/>
</dbReference>
<dbReference type="FunFam" id="3.10.20.370:FF:000001">
    <property type="entry name" value="Retrovirus-related Pol polyprotein from transposon 17.6-like protein"/>
    <property type="match status" value="1"/>
</dbReference>
<keyword evidence="7" id="KW-0255">Endonuclease</keyword>
<evidence type="ECO:0000256" key="14">
    <source>
        <dbReference type="ARBA" id="ARBA00039658"/>
    </source>
</evidence>
<evidence type="ECO:0000256" key="13">
    <source>
        <dbReference type="ARBA" id="ARBA00023268"/>
    </source>
</evidence>
<evidence type="ECO:0000256" key="8">
    <source>
        <dbReference type="ARBA" id="ARBA00022801"/>
    </source>
</evidence>
<keyword evidence="12" id="KW-0695">RNA-directed DNA polymerase</keyword>
<evidence type="ECO:0000256" key="3">
    <source>
        <dbReference type="ARBA" id="ARBA00022670"/>
    </source>
</evidence>
<dbReference type="InterPro" id="IPR041577">
    <property type="entry name" value="RT_RNaseH_2"/>
</dbReference>
<dbReference type="Pfam" id="PF17919">
    <property type="entry name" value="RT_RNaseH_2"/>
    <property type="match status" value="1"/>
</dbReference>
<evidence type="ECO:0000256" key="2">
    <source>
        <dbReference type="ARBA" id="ARBA00012180"/>
    </source>
</evidence>
<feature type="domain" description="Reverse transcriptase" evidence="15">
    <location>
        <begin position="336"/>
        <end position="515"/>
    </location>
</feature>
<dbReference type="InterPro" id="IPR021109">
    <property type="entry name" value="Peptidase_aspartic_dom_sf"/>
</dbReference>
<evidence type="ECO:0000313" key="17">
    <source>
        <dbReference type="Proteomes" id="UP000472263"/>
    </source>
</evidence>
<dbReference type="PROSITE" id="PS50878">
    <property type="entry name" value="RT_POL"/>
    <property type="match status" value="1"/>
</dbReference>
<dbReference type="InterPro" id="IPR050951">
    <property type="entry name" value="Retrovirus_Pol_polyprotein"/>
</dbReference>
<dbReference type="PANTHER" id="PTHR37984">
    <property type="entry name" value="PROTEIN CBG26694"/>
    <property type="match status" value="1"/>
</dbReference>
<keyword evidence="17" id="KW-1185">Reference proteome</keyword>
<dbReference type="GO" id="GO:0006508">
    <property type="term" value="P:proteolysis"/>
    <property type="evidence" value="ECO:0007669"/>
    <property type="project" value="UniProtKB-KW"/>
</dbReference>
<dbReference type="InterPro" id="IPR043128">
    <property type="entry name" value="Rev_trsase/Diguanyl_cyclase"/>
</dbReference>
<reference evidence="16" key="3">
    <citation type="submission" date="2025-09" db="UniProtKB">
        <authorList>
            <consortium name="Ensembl"/>
        </authorList>
    </citation>
    <scope>IDENTIFICATION</scope>
</reference>
<dbReference type="GO" id="GO:0003723">
    <property type="term" value="F:RNA binding"/>
    <property type="evidence" value="ECO:0007669"/>
    <property type="project" value="UniProtKB-KW"/>
</dbReference>
<dbReference type="FunFam" id="3.10.10.10:FF:000007">
    <property type="entry name" value="Retrovirus-related Pol polyprotein from transposon 17.6-like Protein"/>
    <property type="match status" value="1"/>
</dbReference>
<keyword evidence="6" id="KW-0540">Nuclease</keyword>
<keyword evidence="10" id="KW-0694">RNA-binding</keyword>
<dbReference type="SUPFAM" id="SSF50630">
    <property type="entry name" value="Acid proteases"/>
    <property type="match status" value="1"/>
</dbReference>
<dbReference type="Pfam" id="PF17921">
    <property type="entry name" value="Integrase_H2C2"/>
    <property type="match status" value="1"/>
</dbReference>
<evidence type="ECO:0000256" key="6">
    <source>
        <dbReference type="ARBA" id="ARBA00022722"/>
    </source>
</evidence>
<dbReference type="GeneTree" id="ENSGT01100000263500"/>
<dbReference type="Gene3D" id="3.30.70.270">
    <property type="match status" value="2"/>
</dbReference>
<keyword evidence="3" id="KW-0645">Protease</keyword>
<keyword evidence="9" id="KW-0460">Magnesium</keyword>
<dbReference type="Pfam" id="PF00078">
    <property type="entry name" value="RVT_1"/>
    <property type="match status" value="1"/>
</dbReference>
<dbReference type="EC" id="3.1.26.4" evidence="2"/>
<organism evidence="16 17">
    <name type="scientific">Myripristis murdjan</name>
    <name type="common">pinecone soldierfish</name>
    <dbReference type="NCBI Taxonomy" id="586833"/>
    <lineage>
        <taxon>Eukaryota</taxon>
        <taxon>Metazoa</taxon>
        <taxon>Chordata</taxon>
        <taxon>Craniata</taxon>
        <taxon>Vertebrata</taxon>
        <taxon>Euteleostomi</taxon>
        <taxon>Actinopterygii</taxon>
        <taxon>Neopterygii</taxon>
        <taxon>Teleostei</taxon>
        <taxon>Neoteleostei</taxon>
        <taxon>Acanthomorphata</taxon>
        <taxon>Holocentriformes</taxon>
        <taxon>Holocentridae</taxon>
        <taxon>Myripristis</taxon>
    </lineage>
</organism>
<dbReference type="InterPro" id="IPR001969">
    <property type="entry name" value="Aspartic_peptidase_AS"/>
</dbReference>
<dbReference type="GO" id="GO:0004190">
    <property type="term" value="F:aspartic-type endopeptidase activity"/>
    <property type="evidence" value="ECO:0007669"/>
    <property type="project" value="InterPro"/>
</dbReference>
<dbReference type="PANTHER" id="PTHR37984:SF5">
    <property type="entry name" value="PROTEIN NYNRIN-LIKE"/>
    <property type="match status" value="1"/>
</dbReference>
<sequence length="910" mass="101838">MTGLLDTGSQATLMRQSVLASQFPDYGVKELPSFVRLRAANGLKIPCLGYAMMDFEIEGHKIVERGVFIVDDEFSSNPLIIGMNVVQACWDTVFKGAEGPVSFSCQNPKFQHVWREAFAVCRRTTVTAEDGFLGYIWPARRRGVVVPARSEVVVWGRARSGPQGQNYCGLVEALPEPSSVAVARTLVAVSQGRVPVRLRNLNEFPVSIGRYQKLGRLFQVEEADVHGTRDVSLMPGEDGVVEVGVVEASAGEEKDPVFDLLGMADRPDLTAEEQGKLAALLKKWEKVFSANEEDFGRTNIVQHQIPTGDANPVRERFRPLPPLLYKEMRALLSGMLQGGIITESSSPWAAPIVMVRKKDGSWRFCVDYRKLNSVTHKDAFPLPRIEETLTSMTKAEWFSTLDLASGYWQVEVDPRDREKTAFTTPLGLFEFQRMPFGLCNAPATFQRLMQQCLSGQITESLLVYLDDIIVYSPDFATHLRHLDEVFERLWKHGLKLRPDKCKLLHREVKFLGHVVNQKGVLPDPEKVSAVTDWPVPTTAKQLKAFLGLAGYYRRFVPEFAKVARPLNTLMVGIPNDKKLGSRPITWSAECQVAFEALKKALTQAPILAYADFNQPFVLYTDASNQGLGAVLAQVQEGKERVIAYASRSLHPTERNDANYSSFKLELLALKWAITEKFKDYLTGAKFVVFTDNNPVAHLQSARLGAVEQRWVAQLASFDFEVKYRAGRENTNADALSRFPTASEPPVRTGNDGVGVSAVAITAAELDNMPEDLCEGWEAAQIADPDLQIVRRYVEQSIMPSGHERRTLSDGVTKLLRQHKRLCIQGGVLCRKVIDPNTHELNCQIVCPAARHLEVWRRHHEATAHAGAERTLSSLRRHFFWTDMDKEVRGFQSGCTTCSIQKDRTEPRAPL</sequence>
<evidence type="ECO:0000256" key="11">
    <source>
        <dbReference type="ARBA" id="ARBA00022908"/>
    </source>
</evidence>
<keyword evidence="11" id="KW-0229">DNA integration</keyword>
<evidence type="ECO:0000256" key="1">
    <source>
        <dbReference type="ARBA" id="ARBA00010879"/>
    </source>
</evidence>
<dbReference type="FunFam" id="3.30.70.270:FF:000020">
    <property type="entry name" value="Transposon Tf2-6 polyprotein-like Protein"/>
    <property type="match status" value="1"/>
</dbReference>
<keyword evidence="4" id="KW-0808">Transferase</keyword>
<dbReference type="GO" id="GO:0004523">
    <property type="term" value="F:RNA-DNA hybrid ribonuclease activity"/>
    <property type="evidence" value="ECO:0007669"/>
    <property type="project" value="UniProtKB-EC"/>
</dbReference>
<evidence type="ECO:0000256" key="12">
    <source>
        <dbReference type="ARBA" id="ARBA00022918"/>
    </source>
</evidence>
<dbReference type="CDD" id="cd00303">
    <property type="entry name" value="retropepsin_like"/>
    <property type="match status" value="1"/>
</dbReference>
<dbReference type="FunFam" id="1.10.340.70:FF:000001">
    <property type="entry name" value="Retrovirus-related Pol polyprotein from transposon gypsy-like Protein"/>
    <property type="match status" value="1"/>
</dbReference>
<dbReference type="Gene3D" id="1.10.340.70">
    <property type="match status" value="1"/>
</dbReference>
<dbReference type="Gene3D" id="3.10.10.10">
    <property type="entry name" value="HIV Type 1 Reverse Transcriptase, subunit A, domain 1"/>
    <property type="match status" value="1"/>
</dbReference>
<keyword evidence="13" id="KW-0511">Multifunctional enzyme</keyword>
<dbReference type="Ensembl" id="ENSMMDT00005056977.1">
    <property type="protein sequence ID" value="ENSMMDP00005055912.1"/>
    <property type="gene ID" value="ENSMMDG00005025007.1"/>
</dbReference>
<dbReference type="CDD" id="cd01647">
    <property type="entry name" value="RT_LTR"/>
    <property type="match status" value="1"/>
</dbReference>
<reference evidence="16" key="2">
    <citation type="submission" date="2025-08" db="UniProtKB">
        <authorList>
            <consortium name="Ensembl"/>
        </authorList>
    </citation>
    <scope>IDENTIFICATION</scope>
</reference>
<protein>
    <recommendedName>
        <fullName evidence="14">Gypsy retrotransposon integrase-like protein 1</fullName>
        <ecNumber evidence="2">3.1.26.4</ecNumber>
    </recommendedName>
</protein>
<name>A0A668AQP4_9TELE</name>
<dbReference type="InParanoid" id="A0A668AQP4"/>
<keyword evidence="5" id="KW-0548">Nucleotidyltransferase</keyword>
<accession>A0A668AQP4</accession>
<evidence type="ECO:0000256" key="9">
    <source>
        <dbReference type="ARBA" id="ARBA00022842"/>
    </source>
</evidence>
<evidence type="ECO:0000313" key="16">
    <source>
        <dbReference type="Ensembl" id="ENSMMDP00005055912.1"/>
    </source>
</evidence>
<dbReference type="PROSITE" id="PS00141">
    <property type="entry name" value="ASP_PROTEASE"/>
    <property type="match status" value="1"/>
</dbReference>
<dbReference type="GO" id="GO:0003964">
    <property type="term" value="F:RNA-directed DNA polymerase activity"/>
    <property type="evidence" value="ECO:0007669"/>
    <property type="project" value="UniProtKB-KW"/>
</dbReference>
<proteinExistence type="inferred from homology"/>
<evidence type="ECO:0000256" key="10">
    <source>
        <dbReference type="ARBA" id="ARBA00022884"/>
    </source>
</evidence>
<comment type="similarity">
    <text evidence="1">Belongs to the beta type-B retroviral polymerase family. HERV class-II K(HML-2) pol subfamily.</text>
</comment>
<evidence type="ECO:0000259" key="15">
    <source>
        <dbReference type="PROSITE" id="PS50878"/>
    </source>
</evidence>
<evidence type="ECO:0000256" key="5">
    <source>
        <dbReference type="ARBA" id="ARBA00022695"/>
    </source>
</evidence>
<dbReference type="CDD" id="cd09274">
    <property type="entry name" value="RNase_HI_RT_Ty3"/>
    <property type="match status" value="1"/>
</dbReference>
<dbReference type="AlphaFoldDB" id="A0A668AQP4"/>
<dbReference type="Proteomes" id="UP000472263">
    <property type="component" value="Chromosome 20"/>
</dbReference>
<keyword evidence="8" id="KW-0378">Hydrolase</keyword>